<feature type="non-terminal residue" evidence="2">
    <location>
        <position position="172"/>
    </location>
</feature>
<keyword evidence="1" id="KW-1133">Transmembrane helix</keyword>
<evidence type="ECO:0000256" key="1">
    <source>
        <dbReference type="SAM" id="Phobius"/>
    </source>
</evidence>
<feature type="transmembrane region" description="Helical" evidence="1">
    <location>
        <begin position="35"/>
        <end position="54"/>
    </location>
</feature>
<protein>
    <submittedName>
        <fullName evidence="2">Uncharacterized protein</fullName>
    </submittedName>
</protein>
<comment type="caution">
    <text evidence="2">The sequence shown here is derived from an EMBL/GenBank/DDBJ whole genome shotgun (WGS) entry which is preliminary data.</text>
</comment>
<dbReference type="EMBL" id="BQXS01012732">
    <property type="protein sequence ID" value="GKT27315.1"/>
    <property type="molecule type" value="Genomic_DNA"/>
</dbReference>
<gene>
    <name evidence="2" type="ORF">ADUPG1_013762</name>
</gene>
<keyword evidence="1" id="KW-0472">Membrane</keyword>
<name>A0ABQ5K8U3_9EUKA</name>
<sequence>MADDKLTLAELDPVQSKPEITNGSKSESSIKLAKILLILLFGAVIVFISSYFFFYPSSPVELDTVDEYELLDADFRELLNKYDILFNTTKQYADDASGLFDLIQPFSSAILRLKQACDSLLNDVQVNSHNIQEILDLLTAQMDILDDLAEVSIIRELDALTQLGGTFIQTEE</sequence>
<dbReference type="Proteomes" id="UP001057375">
    <property type="component" value="Unassembled WGS sequence"/>
</dbReference>
<evidence type="ECO:0000313" key="3">
    <source>
        <dbReference type="Proteomes" id="UP001057375"/>
    </source>
</evidence>
<accession>A0ABQ5K8U3</accession>
<proteinExistence type="predicted"/>
<evidence type="ECO:0000313" key="2">
    <source>
        <dbReference type="EMBL" id="GKT27315.1"/>
    </source>
</evidence>
<keyword evidence="1" id="KW-0812">Transmembrane</keyword>
<reference evidence="2" key="1">
    <citation type="submission" date="2022-03" db="EMBL/GenBank/DDBJ databases">
        <title>Draft genome sequence of Aduncisulcus paluster, a free-living microaerophilic Fornicata.</title>
        <authorList>
            <person name="Yuyama I."/>
            <person name="Kume K."/>
            <person name="Tamura T."/>
            <person name="Inagaki Y."/>
            <person name="Hashimoto T."/>
        </authorList>
    </citation>
    <scope>NUCLEOTIDE SEQUENCE</scope>
    <source>
        <strain evidence="2">NY0171</strain>
    </source>
</reference>
<keyword evidence="3" id="KW-1185">Reference proteome</keyword>
<organism evidence="2 3">
    <name type="scientific">Aduncisulcus paluster</name>
    <dbReference type="NCBI Taxonomy" id="2918883"/>
    <lineage>
        <taxon>Eukaryota</taxon>
        <taxon>Metamonada</taxon>
        <taxon>Carpediemonas-like organisms</taxon>
        <taxon>Aduncisulcus</taxon>
    </lineage>
</organism>